<dbReference type="EMBL" id="NQNY01000004">
    <property type="protein sequence ID" value="PAK21453.1"/>
    <property type="molecule type" value="Genomic_DNA"/>
</dbReference>
<feature type="transmembrane region" description="Helical" evidence="1">
    <location>
        <begin position="66"/>
        <end position="92"/>
    </location>
</feature>
<evidence type="ECO:0000313" key="3">
    <source>
        <dbReference type="Proteomes" id="UP000216943"/>
    </source>
</evidence>
<feature type="transmembrane region" description="Helical" evidence="1">
    <location>
        <begin position="6"/>
        <end position="36"/>
    </location>
</feature>
<name>A0A269TIY8_9BACT</name>
<sequence>MENTLFISKLIVFIIPIAIFATVNLILYLVFWSYFYRKTNDSLISKTGLSKNFVYASRKENPKIYFFIYCWILLSVLVIQIALFIGGLVSFAKGRFLSFTSLTDDLAIDTFRNEGYKWLGISISANLGVDLIFIFASYLTKLIARSKTGNVHPRVDNDELINYSEYSILPKTSNLELDHNLRRRRIIIKKLQTRAEKNIQRIIESKENFNLEFKIYIELSQYVVSLWVATALMNKQIRNELIKAKMKMILYKIENFRNYHQDLSEAKSISTTSF</sequence>
<organism evidence="2 3">
    <name type="scientific">Mycoplasmopsis agassizii</name>
    <dbReference type="NCBI Taxonomy" id="33922"/>
    <lineage>
        <taxon>Bacteria</taxon>
        <taxon>Bacillati</taxon>
        <taxon>Mycoplasmatota</taxon>
        <taxon>Mycoplasmoidales</taxon>
        <taxon>Metamycoplasmataceae</taxon>
        <taxon>Mycoplasmopsis</taxon>
    </lineage>
</organism>
<comment type="caution">
    <text evidence="2">The sequence shown here is derived from an EMBL/GenBank/DDBJ whole genome shotgun (WGS) entry which is preliminary data.</text>
</comment>
<dbReference type="Proteomes" id="UP000216943">
    <property type="component" value="Unassembled WGS sequence"/>
</dbReference>
<evidence type="ECO:0000256" key="1">
    <source>
        <dbReference type="SAM" id="Phobius"/>
    </source>
</evidence>
<dbReference type="RefSeq" id="WP_095334623.1">
    <property type="nucleotide sequence ID" value="NZ_NQNY01000004.1"/>
</dbReference>
<protein>
    <submittedName>
        <fullName evidence="2">Uncharacterized protein</fullName>
    </submittedName>
</protein>
<dbReference type="OrthoDB" id="9903057at2"/>
<accession>A0A269TIY8</accession>
<dbReference type="AlphaFoldDB" id="A0A269TIY8"/>
<keyword evidence="1" id="KW-0472">Membrane</keyword>
<feature type="transmembrane region" description="Helical" evidence="1">
    <location>
        <begin position="118"/>
        <end position="139"/>
    </location>
</feature>
<reference evidence="3" key="1">
    <citation type="submission" date="2017-08" db="EMBL/GenBank/DDBJ databases">
        <authorList>
            <person name="Alvarez-Ponce D."/>
            <person name="Weitzman C.L."/>
            <person name="Tillett R.L."/>
            <person name="Sandmeier F.C."/>
            <person name="Tracy C.R."/>
        </authorList>
    </citation>
    <scope>NUCLEOTIDE SEQUENCE [LARGE SCALE GENOMIC DNA]</scope>
    <source>
        <strain evidence="3">723</strain>
    </source>
</reference>
<keyword evidence="1" id="KW-1133">Transmembrane helix</keyword>
<gene>
    <name evidence="2" type="ORF">CJJ23_01520</name>
</gene>
<proteinExistence type="predicted"/>
<keyword evidence="1" id="KW-0812">Transmembrane</keyword>
<evidence type="ECO:0000313" key="2">
    <source>
        <dbReference type="EMBL" id="PAK21453.1"/>
    </source>
</evidence>